<feature type="domain" description="Bacterial type II secretion system protein E" evidence="4">
    <location>
        <begin position="393"/>
        <end position="407"/>
    </location>
</feature>
<reference evidence="5 6" key="1">
    <citation type="journal article" date="2009" name="Genome Res.">
        <title>Complete genome of the cellulolytic thermophile Acidothermus cellulolyticus 11B provides insights into its ecophysiological and evolutionary adaptations.</title>
        <authorList>
            <person name="Barabote R.D."/>
            <person name="Xie G."/>
            <person name="Leu D.H."/>
            <person name="Normand P."/>
            <person name="Necsulea A."/>
            <person name="Daubin V."/>
            <person name="Medigue C."/>
            <person name="Adney W.S."/>
            <person name="Xu X.C."/>
            <person name="Lapidus A."/>
            <person name="Parales R.E."/>
            <person name="Detter C."/>
            <person name="Pujic P."/>
            <person name="Bruce D."/>
            <person name="Lavire C."/>
            <person name="Challacombe J.F."/>
            <person name="Brettin T.S."/>
            <person name="Berry A.M."/>
        </authorList>
    </citation>
    <scope>NUCLEOTIDE SEQUENCE [LARGE SCALE GENOMIC DNA]</scope>
    <source>
        <strain evidence="6">ATCC 43068 / DSM 8971 / 11B</strain>
    </source>
</reference>
<dbReference type="InterPro" id="IPR037257">
    <property type="entry name" value="T2SS_E_N_sf"/>
</dbReference>
<dbReference type="Pfam" id="PF00437">
    <property type="entry name" value="T2SSE"/>
    <property type="match status" value="1"/>
</dbReference>
<dbReference type="FunFam" id="3.40.50.300:FF:000398">
    <property type="entry name" value="Type IV pilus assembly ATPase PilB"/>
    <property type="match status" value="1"/>
</dbReference>
<name>A0LWQ2_ACIC1</name>
<protein>
    <submittedName>
        <fullName evidence="5">Type II secretion system protein E</fullName>
    </submittedName>
</protein>
<dbReference type="PANTHER" id="PTHR30258:SF3">
    <property type="entry name" value="SLL1921 PROTEIN"/>
    <property type="match status" value="1"/>
</dbReference>
<evidence type="ECO:0000256" key="1">
    <source>
        <dbReference type="ARBA" id="ARBA00006611"/>
    </source>
</evidence>
<dbReference type="STRING" id="351607.Acel_2090"/>
<comment type="similarity">
    <text evidence="1">Belongs to the GSP E family.</text>
</comment>
<evidence type="ECO:0000256" key="2">
    <source>
        <dbReference type="ARBA" id="ARBA00022741"/>
    </source>
</evidence>
<dbReference type="InterPro" id="IPR001482">
    <property type="entry name" value="T2SS/T4SS_dom"/>
</dbReference>
<dbReference type="CDD" id="cd01129">
    <property type="entry name" value="PulE-GspE-like"/>
    <property type="match status" value="1"/>
</dbReference>
<dbReference type="InParanoid" id="A0LWQ2"/>
<dbReference type="GO" id="GO:0005524">
    <property type="term" value="F:ATP binding"/>
    <property type="evidence" value="ECO:0007669"/>
    <property type="project" value="UniProtKB-KW"/>
</dbReference>
<gene>
    <name evidence="5" type="ordered locus">Acel_2090</name>
</gene>
<dbReference type="GO" id="GO:0005886">
    <property type="term" value="C:plasma membrane"/>
    <property type="evidence" value="ECO:0007669"/>
    <property type="project" value="TreeGrafter"/>
</dbReference>
<dbReference type="PROSITE" id="PS00662">
    <property type="entry name" value="T2SP_E"/>
    <property type="match status" value="1"/>
</dbReference>
<dbReference type="HOGENOM" id="CLU_013446_10_1_11"/>
<sequence length="573" mass="62220">MSVQPTEIDPPQLPQRRRLGDVLVERDLLTREQLEEVLAAQRRLTGRDRKRLGQLLVEMGYLTERQVAQALAELLALELVDGNDLAVPMEVARLLPRQVAERARVLILGRTPDGLKVATADPTNVVALDDVRAYTGAHSLSVVVAPESVIKEQIARVYSMAAEAQLDASKDEDTKANLLEDAELARAADQAPTVRLVNQILTDAIRMGASDVHIEQQSDGVWVRHRIDGVLRDITRVPRGAAPALISRLKIVSGMDIAERRLPQDGRMKIDTDGVSTEARVSSLPAVHGEKIVIRLLASADRITRVDGLGMEPAQRDILLAAARAAQGLILITGPTGSGKTNTLYSVLVDTATREKNVVTLEDPVEIRLPGITQVQIDQRAGLTFARGLRAVLRQDPDVILVGEVRDSETAHLALEAALTGHLVLTTLHTNSAPGAVTRLVEMGVEPFLVASSLRLVVAQRLLRRPCPGCAKPYRPDDDVLHRLGVRTELPSDAAPVRGVGCVECNGTGYRGRTGVFEVLPINDETHRIVVRNPTEAAIAEAAAHVGMRPLRQAAISKAFRGETTFEEVLRVC</sequence>
<evidence type="ECO:0000259" key="4">
    <source>
        <dbReference type="PROSITE" id="PS00662"/>
    </source>
</evidence>
<dbReference type="EMBL" id="CP000481">
    <property type="protein sequence ID" value="ABK53862.1"/>
    <property type="molecule type" value="Genomic_DNA"/>
</dbReference>
<dbReference type="SUPFAM" id="SSF52540">
    <property type="entry name" value="P-loop containing nucleoside triphosphate hydrolases"/>
    <property type="match status" value="1"/>
</dbReference>
<keyword evidence="3" id="KW-0067">ATP-binding</keyword>
<dbReference type="Gene3D" id="3.30.300.160">
    <property type="entry name" value="Type II secretion system, protein E, N-terminal domain"/>
    <property type="match status" value="1"/>
</dbReference>
<dbReference type="Gene3D" id="3.40.50.300">
    <property type="entry name" value="P-loop containing nucleotide triphosphate hydrolases"/>
    <property type="match status" value="1"/>
</dbReference>
<dbReference type="eggNOG" id="COG2804">
    <property type="taxonomic scope" value="Bacteria"/>
</dbReference>
<organism evidence="5 6">
    <name type="scientific">Acidothermus cellulolyticus (strain ATCC 43068 / DSM 8971 / 11B)</name>
    <dbReference type="NCBI Taxonomy" id="351607"/>
    <lineage>
        <taxon>Bacteria</taxon>
        <taxon>Bacillati</taxon>
        <taxon>Actinomycetota</taxon>
        <taxon>Actinomycetes</taxon>
        <taxon>Acidothermales</taxon>
        <taxon>Acidothermaceae</taxon>
        <taxon>Acidothermus</taxon>
    </lineage>
</organism>
<dbReference type="KEGG" id="ace:Acel_2090"/>
<keyword evidence="2" id="KW-0547">Nucleotide-binding</keyword>
<accession>A0LWQ2</accession>
<dbReference type="Pfam" id="PF05157">
    <property type="entry name" value="MshEN"/>
    <property type="match status" value="1"/>
</dbReference>
<dbReference type="RefSeq" id="WP_011720925.1">
    <property type="nucleotide sequence ID" value="NC_008578.1"/>
</dbReference>
<dbReference type="AlphaFoldDB" id="A0LWQ2"/>
<dbReference type="PANTHER" id="PTHR30258">
    <property type="entry name" value="TYPE II SECRETION SYSTEM PROTEIN GSPE-RELATED"/>
    <property type="match status" value="1"/>
</dbReference>
<dbReference type="Proteomes" id="UP000008221">
    <property type="component" value="Chromosome"/>
</dbReference>
<proteinExistence type="inferred from homology"/>
<keyword evidence="6" id="KW-1185">Reference proteome</keyword>
<dbReference type="InterPro" id="IPR027417">
    <property type="entry name" value="P-loop_NTPase"/>
</dbReference>
<dbReference type="InterPro" id="IPR007831">
    <property type="entry name" value="T2SS_GspE_N"/>
</dbReference>
<evidence type="ECO:0000313" key="6">
    <source>
        <dbReference type="Proteomes" id="UP000008221"/>
    </source>
</evidence>
<dbReference type="OrthoDB" id="9805147at2"/>
<evidence type="ECO:0000313" key="5">
    <source>
        <dbReference type="EMBL" id="ABK53862.1"/>
    </source>
</evidence>
<dbReference type="Gene3D" id="3.30.450.90">
    <property type="match status" value="1"/>
</dbReference>
<evidence type="ECO:0000256" key="3">
    <source>
        <dbReference type="ARBA" id="ARBA00022840"/>
    </source>
</evidence>
<dbReference type="SUPFAM" id="SSF160246">
    <property type="entry name" value="EspE N-terminal domain-like"/>
    <property type="match status" value="1"/>
</dbReference>
<dbReference type="GO" id="GO:0016887">
    <property type="term" value="F:ATP hydrolysis activity"/>
    <property type="evidence" value="ECO:0007669"/>
    <property type="project" value="TreeGrafter"/>
</dbReference>